<sequence length="403" mass="44260">MTLSSTELDDLVGAVDRYPVYKDLRDNQPVLPVEVNGHEAYLLTRYADVSRVLKTASARVQPRAGEFPAHIGTGPASEFYRFSLPSMDAPSHTRLRKLAAAAFSPRAVAAMRSWVEEIIGAGIDRLMDFDGEFDFVGEFASRVPAEIACRLLHAPMSDAHSVLERMPDLNPILSHGGITAEQLAAADAAAQFYIDYIGDLVDTLQGKLDSDDAVGALLEAEADGSKMTRTELIITLVGLFIASYHTTMVALTNAVYGFSSHPAQMRTLADNPDLAPKAWEESLRYRSPVHVVHRYAGEDMVLHDQSIPEGAQLLLGLASANRDERFFDSPDTLDITRGTNRHLAFTGGGHYCLGAPLSRLEGDYFMRVLPQRLPNIRVTSDRPDWGTDLSFAFMRSMMVSSGR</sequence>
<evidence type="ECO:0000256" key="4">
    <source>
        <dbReference type="ARBA" id="ARBA00022723"/>
    </source>
</evidence>
<dbReference type="PANTHER" id="PTHR46696">
    <property type="entry name" value="P450, PUTATIVE (EUROFUNG)-RELATED"/>
    <property type="match status" value="1"/>
</dbReference>
<dbReference type="InterPro" id="IPR002397">
    <property type="entry name" value="Cyt_P450_B"/>
</dbReference>
<evidence type="ECO:0000256" key="2">
    <source>
        <dbReference type="ARBA" id="ARBA00010617"/>
    </source>
</evidence>
<dbReference type="GO" id="GO:0005506">
    <property type="term" value="F:iron ion binding"/>
    <property type="evidence" value="ECO:0007669"/>
    <property type="project" value="InterPro"/>
</dbReference>
<dbReference type="Pfam" id="PF00067">
    <property type="entry name" value="p450"/>
    <property type="match status" value="1"/>
</dbReference>
<dbReference type="Proteomes" id="UP000021210">
    <property type="component" value="Unassembled WGS sequence"/>
</dbReference>
<keyword evidence="6" id="KW-0408">Iron</keyword>
<dbReference type="AlphaFoldDB" id="A0A829QPC6"/>
<evidence type="ECO:0000256" key="7">
    <source>
        <dbReference type="ARBA" id="ARBA00023033"/>
    </source>
</evidence>
<comment type="cofactor">
    <cofactor evidence="1">
        <name>heme</name>
        <dbReference type="ChEBI" id="CHEBI:30413"/>
    </cofactor>
</comment>
<evidence type="ECO:0000313" key="8">
    <source>
        <dbReference type="EMBL" id="EUA64755.1"/>
    </source>
</evidence>
<name>A0A829QPC6_9MYCO</name>
<comment type="caution">
    <text evidence="8">The sequence shown here is derived from an EMBL/GenBank/DDBJ whole genome shotgun (WGS) entry which is preliminary data.</text>
</comment>
<dbReference type="FunFam" id="1.10.630.10:FF:000018">
    <property type="entry name" value="Cytochrome P450 monooxygenase"/>
    <property type="match status" value="1"/>
</dbReference>
<dbReference type="InterPro" id="IPR036396">
    <property type="entry name" value="Cyt_P450_sf"/>
</dbReference>
<protein>
    <submittedName>
        <fullName evidence="8">Cytochrome P450 family protein</fullName>
    </submittedName>
</protein>
<reference evidence="8 9" key="1">
    <citation type="submission" date="2013-12" db="EMBL/GenBank/DDBJ databases">
        <authorList>
            <person name="Zelazny A."/>
            <person name="Olivier K."/>
            <person name="Holland S."/>
            <person name="Lenaerts A."/>
            <person name="Ordway D."/>
            <person name="DeGroote M.A."/>
            <person name="Parker T."/>
            <person name="Sizemore C."/>
            <person name="Tallon L.J."/>
            <person name="Sadzewicz L.K."/>
            <person name="Sengamalay N."/>
            <person name="Fraser C.M."/>
            <person name="Hine E."/>
            <person name="Shefchek K.A."/>
            <person name="Das S.P."/>
            <person name="Tettelin H."/>
        </authorList>
    </citation>
    <scope>NUCLEOTIDE SEQUENCE [LARGE SCALE GENOMIC DNA]</scope>
    <source>
        <strain evidence="8 9">1948</strain>
    </source>
</reference>
<comment type="similarity">
    <text evidence="2">Belongs to the cytochrome P450 family.</text>
</comment>
<keyword evidence="3" id="KW-0349">Heme</keyword>
<evidence type="ECO:0000256" key="3">
    <source>
        <dbReference type="ARBA" id="ARBA00022617"/>
    </source>
</evidence>
<evidence type="ECO:0000256" key="6">
    <source>
        <dbReference type="ARBA" id="ARBA00023004"/>
    </source>
</evidence>
<dbReference type="GO" id="GO:0004497">
    <property type="term" value="F:monooxygenase activity"/>
    <property type="evidence" value="ECO:0007669"/>
    <property type="project" value="UniProtKB-KW"/>
</dbReference>
<dbReference type="GO" id="GO:0016705">
    <property type="term" value="F:oxidoreductase activity, acting on paired donors, with incorporation or reduction of molecular oxygen"/>
    <property type="evidence" value="ECO:0007669"/>
    <property type="project" value="InterPro"/>
</dbReference>
<dbReference type="EMBL" id="JAOH01000002">
    <property type="protein sequence ID" value="EUA64755.1"/>
    <property type="molecule type" value="Genomic_DNA"/>
</dbReference>
<dbReference type="PRINTS" id="PR00359">
    <property type="entry name" value="BP450"/>
</dbReference>
<evidence type="ECO:0000256" key="5">
    <source>
        <dbReference type="ARBA" id="ARBA00023002"/>
    </source>
</evidence>
<keyword evidence="4" id="KW-0479">Metal-binding</keyword>
<keyword evidence="5" id="KW-0560">Oxidoreductase</keyword>
<keyword evidence="7" id="KW-0503">Monooxygenase</keyword>
<accession>A0A829QPC6</accession>
<dbReference type="Gene3D" id="1.10.630.10">
    <property type="entry name" value="Cytochrome P450"/>
    <property type="match status" value="1"/>
</dbReference>
<evidence type="ECO:0000256" key="1">
    <source>
        <dbReference type="ARBA" id="ARBA00001971"/>
    </source>
</evidence>
<dbReference type="InterPro" id="IPR001128">
    <property type="entry name" value="Cyt_P450"/>
</dbReference>
<gene>
    <name evidence="8" type="ORF">I542_4931</name>
</gene>
<dbReference type="PANTHER" id="PTHR46696:SF1">
    <property type="entry name" value="CYTOCHROME P450 YJIB-RELATED"/>
    <property type="match status" value="1"/>
</dbReference>
<proteinExistence type="inferred from homology"/>
<dbReference type="GO" id="GO:0020037">
    <property type="term" value="F:heme binding"/>
    <property type="evidence" value="ECO:0007669"/>
    <property type="project" value="InterPro"/>
</dbReference>
<organism evidence="8 9">
    <name type="scientific">Mycobacteroides abscessus 1948</name>
    <dbReference type="NCBI Taxonomy" id="1299323"/>
    <lineage>
        <taxon>Bacteria</taxon>
        <taxon>Bacillati</taxon>
        <taxon>Actinomycetota</taxon>
        <taxon>Actinomycetes</taxon>
        <taxon>Mycobacteriales</taxon>
        <taxon>Mycobacteriaceae</taxon>
        <taxon>Mycobacteroides</taxon>
        <taxon>Mycobacteroides abscessus</taxon>
    </lineage>
</organism>
<evidence type="ECO:0000313" key="9">
    <source>
        <dbReference type="Proteomes" id="UP000021210"/>
    </source>
</evidence>
<dbReference type="SUPFAM" id="SSF48264">
    <property type="entry name" value="Cytochrome P450"/>
    <property type="match status" value="1"/>
</dbReference>